<dbReference type="PANTHER" id="PTHR44329:SF298">
    <property type="entry name" value="MIXED LINEAGE KINASE DOMAIN-LIKE PROTEIN"/>
    <property type="match status" value="1"/>
</dbReference>
<keyword evidence="5" id="KW-1185">Reference proteome</keyword>
<proteinExistence type="predicted"/>
<evidence type="ECO:0000313" key="4">
    <source>
        <dbReference type="EMBL" id="KDQ05840.1"/>
    </source>
</evidence>
<dbReference type="PANTHER" id="PTHR44329">
    <property type="entry name" value="SERINE/THREONINE-PROTEIN KINASE TNNI3K-RELATED"/>
    <property type="match status" value="1"/>
</dbReference>
<dbReference type="Pfam" id="PF07714">
    <property type="entry name" value="PK_Tyr_Ser-Thr"/>
    <property type="match status" value="1"/>
</dbReference>
<keyword evidence="2" id="KW-0067">ATP-binding</keyword>
<dbReference type="EMBL" id="KL198180">
    <property type="protein sequence ID" value="KDQ05840.1"/>
    <property type="molecule type" value="Genomic_DNA"/>
</dbReference>
<name>A0A067LUF2_BOTB1</name>
<evidence type="ECO:0000256" key="2">
    <source>
        <dbReference type="ARBA" id="ARBA00022840"/>
    </source>
</evidence>
<feature type="non-terminal residue" evidence="4">
    <location>
        <position position="1"/>
    </location>
</feature>
<reference evidence="5" key="1">
    <citation type="journal article" date="2014" name="Proc. Natl. Acad. Sci. U.S.A.">
        <title>Extensive sampling of basidiomycete genomes demonstrates inadequacy of the white-rot/brown-rot paradigm for wood decay fungi.</title>
        <authorList>
            <person name="Riley R."/>
            <person name="Salamov A.A."/>
            <person name="Brown D.W."/>
            <person name="Nagy L.G."/>
            <person name="Floudas D."/>
            <person name="Held B.W."/>
            <person name="Levasseur A."/>
            <person name="Lombard V."/>
            <person name="Morin E."/>
            <person name="Otillar R."/>
            <person name="Lindquist E.A."/>
            <person name="Sun H."/>
            <person name="LaButti K.M."/>
            <person name="Schmutz J."/>
            <person name="Jabbour D."/>
            <person name="Luo H."/>
            <person name="Baker S.E."/>
            <person name="Pisabarro A.G."/>
            <person name="Walton J.D."/>
            <person name="Blanchette R.A."/>
            <person name="Henrissat B."/>
            <person name="Martin F."/>
            <person name="Cullen D."/>
            <person name="Hibbett D.S."/>
            <person name="Grigoriev I.V."/>
        </authorList>
    </citation>
    <scope>NUCLEOTIDE SEQUENCE [LARGE SCALE GENOMIC DNA]</scope>
    <source>
        <strain evidence="5">FD-172 SS1</strain>
    </source>
</reference>
<dbReference type="AlphaFoldDB" id="A0A067LUF2"/>
<dbReference type="InterPro" id="IPR001245">
    <property type="entry name" value="Ser-Thr/Tyr_kinase_cat_dom"/>
</dbReference>
<feature type="domain" description="Protein kinase" evidence="3">
    <location>
        <begin position="1"/>
        <end position="217"/>
    </location>
</feature>
<dbReference type="Proteomes" id="UP000027195">
    <property type="component" value="Unassembled WGS sequence"/>
</dbReference>
<evidence type="ECO:0000259" key="3">
    <source>
        <dbReference type="PROSITE" id="PS50011"/>
    </source>
</evidence>
<evidence type="ECO:0000256" key="1">
    <source>
        <dbReference type="ARBA" id="ARBA00022741"/>
    </source>
</evidence>
<dbReference type="OrthoDB" id="4062651at2759"/>
<dbReference type="InParanoid" id="A0A067LUF2"/>
<dbReference type="InterPro" id="IPR011009">
    <property type="entry name" value="Kinase-like_dom_sf"/>
</dbReference>
<gene>
    <name evidence="4" type="ORF">BOTBODRAFT_122208</name>
</gene>
<sequence>QRMTREMSVWKKLNHPNVLLFIGWCILESKSYMISPWMENGNALTYVKRKPQANRLQLLIQVAEGLHYLHTWPKNPIIHGDLRAVSSAYFSRANIFISSTGVAHIADFGLSELVEDEKAPRCSTEWYCSGSPRWQAPELLSAGSKEEGRRTKETDCFAYGRVMLEVSPRASFTLAPPERCRTNLVNFVVDIHRSHPLFLSLGQHYVNNQDGSKRPAS</sequence>
<organism evidence="4 5">
    <name type="scientific">Botryobasidium botryosum (strain FD-172 SS1)</name>
    <dbReference type="NCBI Taxonomy" id="930990"/>
    <lineage>
        <taxon>Eukaryota</taxon>
        <taxon>Fungi</taxon>
        <taxon>Dikarya</taxon>
        <taxon>Basidiomycota</taxon>
        <taxon>Agaricomycotina</taxon>
        <taxon>Agaricomycetes</taxon>
        <taxon>Cantharellales</taxon>
        <taxon>Botryobasidiaceae</taxon>
        <taxon>Botryobasidium</taxon>
    </lineage>
</organism>
<evidence type="ECO:0000313" key="5">
    <source>
        <dbReference type="Proteomes" id="UP000027195"/>
    </source>
</evidence>
<dbReference type="GO" id="GO:0004674">
    <property type="term" value="F:protein serine/threonine kinase activity"/>
    <property type="evidence" value="ECO:0007669"/>
    <property type="project" value="TreeGrafter"/>
</dbReference>
<accession>A0A067LUF2</accession>
<dbReference type="InterPro" id="IPR000719">
    <property type="entry name" value="Prot_kinase_dom"/>
</dbReference>
<dbReference type="Gene3D" id="1.10.510.10">
    <property type="entry name" value="Transferase(Phosphotransferase) domain 1"/>
    <property type="match status" value="1"/>
</dbReference>
<dbReference type="GO" id="GO:0005524">
    <property type="term" value="F:ATP binding"/>
    <property type="evidence" value="ECO:0007669"/>
    <property type="project" value="UniProtKB-KW"/>
</dbReference>
<dbReference type="PROSITE" id="PS50011">
    <property type="entry name" value="PROTEIN_KINASE_DOM"/>
    <property type="match status" value="1"/>
</dbReference>
<keyword evidence="1" id="KW-0547">Nucleotide-binding</keyword>
<protein>
    <recommendedName>
        <fullName evidence="3">Protein kinase domain-containing protein</fullName>
    </recommendedName>
</protein>
<dbReference type="InterPro" id="IPR051681">
    <property type="entry name" value="Ser/Thr_Kinases-Pseudokinases"/>
</dbReference>
<dbReference type="SUPFAM" id="SSF56112">
    <property type="entry name" value="Protein kinase-like (PK-like)"/>
    <property type="match status" value="1"/>
</dbReference>
<dbReference type="HOGENOM" id="CLU_000288_7_18_1"/>